<keyword evidence="7" id="KW-0067">ATP-binding</keyword>
<dbReference type="Gene3D" id="3.30.565.10">
    <property type="entry name" value="Histidine kinase-like ATPase, C-terminal domain"/>
    <property type="match status" value="1"/>
</dbReference>
<evidence type="ECO:0000256" key="2">
    <source>
        <dbReference type="ARBA" id="ARBA00012438"/>
    </source>
</evidence>
<dbReference type="PANTHER" id="PTHR24421:SF10">
    <property type="entry name" value="NITRATE_NITRITE SENSOR PROTEIN NARQ"/>
    <property type="match status" value="1"/>
</dbReference>
<feature type="compositionally biased region" description="Basic and acidic residues" evidence="9">
    <location>
        <begin position="1"/>
        <end position="10"/>
    </location>
</feature>
<dbReference type="GO" id="GO:0016301">
    <property type="term" value="F:kinase activity"/>
    <property type="evidence" value="ECO:0007669"/>
    <property type="project" value="UniProtKB-KW"/>
</dbReference>
<evidence type="ECO:0000256" key="9">
    <source>
        <dbReference type="SAM" id="MobiDB-lite"/>
    </source>
</evidence>
<protein>
    <recommendedName>
        <fullName evidence="2">histidine kinase</fullName>
        <ecNumber evidence="2">2.7.13.3</ecNumber>
    </recommendedName>
</protein>
<proteinExistence type="predicted"/>
<keyword evidence="10" id="KW-0472">Membrane</keyword>
<comment type="catalytic activity">
    <reaction evidence="1">
        <text>ATP + protein L-histidine = ADP + protein N-phospho-L-histidine.</text>
        <dbReference type="EC" id="2.7.13.3"/>
    </reaction>
</comment>
<evidence type="ECO:0000256" key="6">
    <source>
        <dbReference type="ARBA" id="ARBA00022777"/>
    </source>
</evidence>
<dbReference type="InterPro" id="IPR036890">
    <property type="entry name" value="HATPase_C_sf"/>
</dbReference>
<keyword evidence="10" id="KW-1133">Transmembrane helix</keyword>
<evidence type="ECO:0000256" key="5">
    <source>
        <dbReference type="ARBA" id="ARBA00022741"/>
    </source>
</evidence>
<evidence type="ECO:0000256" key="3">
    <source>
        <dbReference type="ARBA" id="ARBA00022553"/>
    </source>
</evidence>
<dbReference type="EC" id="2.7.13.3" evidence="2"/>
<evidence type="ECO:0000259" key="11">
    <source>
        <dbReference type="Pfam" id="PF07730"/>
    </source>
</evidence>
<feature type="compositionally biased region" description="Gly residues" evidence="9">
    <location>
        <begin position="22"/>
        <end position="32"/>
    </location>
</feature>
<dbReference type="EMBL" id="JBEZAE010000005">
    <property type="protein sequence ID" value="MEU7070570.1"/>
    <property type="molecule type" value="Genomic_DNA"/>
</dbReference>
<evidence type="ECO:0000256" key="10">
    <source>
        <dbReference type="SAM" id="Phobius"/>
    </source>
</evidence>
<feature type="transmembrane region" description="Helical" evidence="10">
    <location>
        <begin position="514"/>
        <end position="540"/>
    </location>
</feature>
<dbReference type="InterPro" id="IPR011712">
    <property type="entry name" value="Sig_transdc_His_kin_sub3_dim/P"/>
</dbReference>
<evidence type="ECO:0000256" key="7">
    <source>
        <dbReference type="ARBA" id="ARBA00022840"/>
    </source>
</evidence>
<dbReference type="Pfam" id="PF07730">
    <property type="entry name" value="HisKA_3"/>
    <property type="match status" value="1"/>
</dbReference>
<keyword evidence="3" id="KW-0597">Phosphoprotein</keyword>
<evidence type="ECO:0000256" key="4">
    <source>
        <dbReference type="ARBA" id="ARBA00022679"/>
    </source>
</evidence>
<dbReference type="Gene3D" id="1.20.5.1930">
    <property type="match status" value="1"/>
</dbReference>
<reference evidence="12 13" key="1">
    <citation type="submission" date="2024-06" db="EMBL/GenBank/DDBJ databases">
        <title>The Natural Products Discovery Center: Release of the First 8490 Sequenced Strains for Exploring Actinobacteria Biosynthetic Diversity.</title>
        <authorList>
            <person name="Kalkreuter E."/>
            <person name="Kautsar S.A."/>
            <person name="Yang D."/>
            <person name="Bader C.D."/>
            <person name="Teijaro C.N."/>
            <person name="Fluegel L."/>
            <person name="Davis C.M."/>
            <person name="Simpson J.R."/>
            <person name="Lauterbach L."/>
            <person name="Steele A.D."/>
            <person name="Gui C."/>
            <person name="Meng S."/>
            <person name="Li G."/>
            <person name="Viehrig K."/>
            <person name="Ye F."/>
            <person name="Su P."/>
            <person name="Kiefer A.F."/>
            <person name="Nichols A."/>
            <person name="Cepeda A.J."/>
            <person name="Yan W."/>
            <person name="Fan B."/>
            <person name="Jiang Y."/>
            <person name="Adhikari A."/>
            <person name="Zheng C.-J."/>
            <person name="Schuster L."/>
            <person name="Cowan T.M."/>
            <person name="Smanski M.J."/>
            <person name="Chevrette M.G."/>
            <person name="De Carvalho L.P.S."/>
            <person name="Shen B."/>
        </authorList>
    </citation>
    <scope>NUCLEOTIDE SEQUENCE [LARGE SCALE GENOMIC DNA]</scope>
    <source>
        <strain evidence="12 13">NPDC045974</strain>
    </source>
</reference>
<keyword evidence="13" id="KW-1185">Reference proteome</keyword>
<keyword evidence="4" id="KW-0808">Transferase</keyword>
<gene>
    <name evidence="12" type="ORF">AB0A88_10550</name>
</gene>
<feature type="transmembrane region" description="Helical" evidence="10">
    <location>
        <begin position="156"/>
        <end position="174"/>
    </location>
</feature>
<feature type="domain" description="Signal transduction histidine kinase subgroup 3 dimerisation and phosphoacceptor" evidence="11">
    <location>
        <begin position="238"/>
        <end position="301"/>
    </location>
</feature>
<dbReference type="Proteomes" id="UP001551329">
    <property type="component" value="Unassembled WGS sequence"/>
</dbReference>
<dbReference type="CDD" id="cd16917">
    <property type="entry name" value="HATPase_UhpB-NarQ-NarX-like"/>
    <property type="match status" value="1"/>
</dbReference>
<evidence type="ECO:0000313" key="13">
    <source>
        <dbReference type="Proteomes" id="UP001551329"/>
    </source>
</evidence>
<evidence type="ECO:0000313" key="12">
    <source>
        <dbReference type="EMBL" id="MEU7070570.1"/>
    </source>
</evidence>
<keyword evidence="6 12" id="KW-0418">Kinase</keyword>
<dbReference type="SUPFAM" id="SSF55874">
    <property type="entry name" value="ATPase domain of HSP90 chaperone/DNA topoisomerase II/histidine kinase"/>
    <property type="match status" value="1"/>
</dbReference>
<feature type="transmembrane region" description="Helical" evidence="10">
    <location>
        <begin position="181"/>
        <end position="202"/>
    </location>
</feature>
<keyword evidence="8" id="KW-0902">Two-component regulatory system</keyword>
<sequence>MSKSGDRDASGSESGRQPGAEPGAGTGAEPGAGIRTGAGIRAGAGIGRAVGARAAAWWGWFAVPGQWSRRRTAGEISLAVVVALLAAGSEELLGGEGRRLAVVAAGAAVLSLLRRRLPASVLVLAAGLAPFLPGFGPLLIVVGWSAGRYVESAGRALAAFMAAFVLDVGGTLLESWDRQRLLTVAFLAALYYLGTTLAPGLAHRYWTQRRTLLHALQERNAQLLRERTMVAWQARLRERQRIAQDMHDSLGHQLALIAVHTGALEVDRELSERQREVVGVLRNASVTAMHELREVVGILRDGIEATEGTAALARAGDETGKAARGTAGIEGLVTAARAAGTTVGLRRLGEERPLAPAADHAAYRIVQEALTNAYKYAPGAPIAVELRYEPDTFVVEVLNEAPAGGPAKDVVSGGQGLTGLAERARLVGGMCHAGPADGGGFRVAGMLPYGAAPVAEAAPLVDAADDFRQQSTRPLVGDGRPVVVGPTDWTFTERELAMAVRGGRGRGMGAGGGVALGCGIAFAAVVLLVVAAGFGLYFMIGSLEKGMIDPKQYDAVKVGATEREVRDRLPSGDSIATAGLGGKGPAQPEGADCLLLLSSETGESFDEEPVFRFCFKDGKLIEKKSYVVEQR</sequence>
<evidence type="ECO:0000256" key="8">
    <source>
        <dbReference type="ARBA" id="ARBA00023012"/>
    </source>
</evidence>
<evidence type="ECO:0000256" key="1">
    <source>
        <dbReference type="ARBA" id="ARBA00000085"/>
    </source>
</evidence>
<organism evidence="12 13">
    <name type="scientific">Streptomyces narbonensis</name>
    <dbReference type="NCBI Taxonomy" id="67333"/>
    <lineage>
        <taxon>Bacteria</taxon>
        <taxon>Bacillati</taxon>
        <taxon>Actinomycetota</taxon>
        <taxon>Actinomycetes</taxon>
        <taxon>Kitasatosporales</taxon>
        <taxon>Streptomycetaceae</taxon>
        <taxon>Streptomyces</taxon>
    </lineage>
</organism>
<feature type="transmembrane region" description="Helical" evidence="10">
    <location>
        <begin position="121"/>
        <end position="144"/>
    </location>
</feature>
<name>A0ABV3C716_9ACTN</name>
<accession>A0ABV3C716</accession>
<dbReference type="PANTHER" id="PTHR24421">
    <property type="entry name" value="NITRATE/NITRITE SENSOR PROTEIN NARX-RELATED"/>
    <property type="match status" value="1"/>
</dbReference>
<keyword evidence="5" id="KW-0547">Nucleotide-binding</keyword>
<comment type="caution">
    <text evidence="12">The sequence shown here is derived from an EMBL/GenBank/DDBJ whole genome shotgun (WGS) entry which is preliminary data.</text>
</comment>
<dbReference type="InterPro" id="IPR050482">
    <property type="entry name" value="Sensor_HK_TwoCompSys"/>
</dbReference>
<feature type="region of interest" description="Disordered" evidence="9">
    <location>
        <begin position="1"/>
        <end position="32"/>
    </location>
</feature>
<keyword evidence="10" id="KW-0812">Transmembrane</keyword>